<feature type="transmembrane region" description="Helical" evidence="7">
    <location>
        <begin position="12"/>
        <end position="31"/>
    </location>
</feature>
<dbReference type="Proteomes" id="UP000540656">
    <property type="component" value="Unassembled WGS sequence"/>
</dbReference>
<dbReference type="PROSITE" id="PS50928">
    <property type="entry name" value="ABC_TM1"/>
    <property type="match status" value="1"/>
</dbReference>
<dbReference type="InterPro" id="IPR000515">
    <property type="entry name" value="MetI-like"/>
</dbReference>
<feature type="transmembrane region" description="Helical" evidence="7">
    <location>
        <begin position="133"/>
        <end position="160"/>
    </location>
</feature>
<evidence type="ECO:0000256" key="2">
    <source>
        <dbReference type="ARBA" id="ARBA00022448"/>
    </source>
</evidence>
<dbReference type="EMBL" id="JACCAA010000001">
    <property type="protein sequence ID" value="NYG59857.1"/>
    <property type="molecule type" value="Genomic_DNA"/>
</dbReference>
<evidence type="ECO:0000256" key="3">
    <source>
        <dbReference type="ARBA" id="ARBA00022475"/>
    </source>
</evidence>
<dbReference type="SUPFAM" id="SSF161098">
    <property type="entry name" value="MetI-like"/>
    <property type="match status" value="1"/>
</dbReference>
<evidence type="ECO:0000256" key="4">
    <source>
        <dbReference type="ARBA" id="ARBA00022692"/>
    </source>
</evidence>
<dbReference type="RefSeq" id="WP_179502864.1">
    <property type="nucleotide sequence ID" value="NZ_JACCAA010000001.1"/>
</dbReference>
<organism evidence="9 10">
    <name type="scientific">Nocardioides daedukensis</name>
    <dbReference type="NCBI Taxonomy" id="634462"/>
    <lineage>
        <taxon>Bacteria</taxon>
        <taxon>Bacillati</taxon>
        <taxon>Actinomycetota</taxon>
        <taxon>Actinomycetes</taxon>
        <taxon>Propionibacteriales</taxon>
        <taxon>Nocardioidaceae</taxon>
        <taxon>Nocardioides</taxon>
    </lineage>
</organism>
<evidence type="ECO:0000313" key="10">
    <source>
        <dbReference type="Proteomes" id="UP000540656"/>
    </source>
</evidence>
<sequence length="328" mass="35026">MLRYTGTRLLQGLIALFFIVTVVFFLARMTGDATALLAPPDATPEQLEAVRVDLGLDRPILVQYWDYLRGLVTGDLGMSTSYRIPVSDLVVPGMQATAKLALTAFIIALVLGVAAGALAAFRSNTPADYGVRFISVLGQSIPSFWLGMLLVAVFSVSLGWFPAFGDTTATSIVLPAISLAAFALASIARLTRSTVLEMLSKDQTLFERSKGVAPTTLVTHVLRNSSLPVVTLAGIQLGALFSGTIVIENLFAWPGVGQLAIQAINSKDFALIQGIVIVNTLVFISLLFVVDVLYGLLDPRVRRATGDGKSKKKADLEPAETLDVVESL</sequence>
<dbReference type="PANTHER" id="PTHR43163:SF6">
    <property type="entry name" value="DIPEPTIDE TRANSPORT SYSTEM PERMEASE PROTEIN DPPB-RELATED"/>
    <property type="match status" value="1"/>
</dbReference>
<feature type="transmembrane region" description="Helical" evidence="7">
    <location>
        <begin position="100"/>
        <end position="121"/>
    </location>
</feature>
<dbReference type="GO" id="GO:0055085">
    <property type="term" value="P:transmembrane transport"/>
    <property type="evidence" value="ECO:0007669"/>
    <property type="project" value="InterPro"/>
</dbReference>
<dbReference type="GO" id="GO:0005886">
    <property type="term" value="C:plasma membrane"/>
    <property type="evidence" value="ECO:0007669"/>
    <property type="project" value="UniProtKB-SubCell"/>
</dbReference>
<evidence type="ECO:0000313" key="9">
    <source>
        <dbReference type="EMBL" id="NYG59857.1"/>
    </source>
</evidence>
<keyword evidence="5 7" id="KW-1133">Transmembrane helix</keyword>
<keyword evidence="2 7" id="KW-0813">Transport</keyword>
<comment type="similarity">
    <text evidence="7">Belongs to the binding-protein-dependent transport system permease family.</text>
</comment>
<keyword evidence="10" id="KW-1185">Reference proteome</keyword>
<gene>
    <name evidence="9" type="ORF">BJ980_002780</name>
</gene>
<name>A0A7Y9S066_9ACTN</name>
<dbReference type="Pfam" id="PF00528">
    <property type="entry name" value="BPD_transp_1"/>
    <property type="match status" value="1"/>
</dbReference>
<accession>A0A7Y9S066</accession>
<dbReference type="AlphaFoldDB" id="A0A7Y9S066"/>
<feature type="transmembrane region" description="Helical" evidence="7">
    <location>
        <begin position="271"/>
        <end position="294"/>
    </location>
</feature>
<reference evidence="9 10" key="1">
    <citation type="submission" date="2020-07" db="EMBL/GenBank/DDBJ databases">
        <title>Sequencing the genomes of 1000 actinobacteria strains.</title>
        <authorList>
            <person name="Klenk H.-P."/>
        </authorList>
    </citation>
    <scope>NUCLEOTIDE SEQUENCE [LARGE SCALE GENOMIC DNA]</scope>
    <source>
        <strain evidence="9 10">DSM 23819</strain>
    </source>
</reference>
<evidence type="ECO:0000256" key="6">
    <source>
        <dbReference type="ARBA" id="ARBA00023136"/>
    </source>
</evidence>
<keyword evidence="4 7" id="KW-0812">Transmembrane</keyword>
<dbReference type="CDD" id="cd06261">
    <property type="entry name" value="TM_PBP2"/>
    <property type="match status" value="1"/>
</dbReference>
<evidence type="ECO:0000259" key="8">
    <source>
        <dbReference type="PROSITE" id="PS50928"/>
    </source>
</evidence>
<feature type="transmembrane region" description="Helical" evidence="7">
    <location>
        <begin position="229"/>
        <end position="251"/>
    </location>
</feature>
<dbReference type="Gene3D" id="1.10.3720.10">
    <property type="entry name" value="MetI-like"/>
    <property type="match status" value="1"/>
</dbReference>
<evidence type="ECO:0000256" key="1">
    <source>
        <dbReference type="ARBA" id="ARBA00004651"/>
    </source>
</evidence>
<keyword evidence="3" id="KW-1003">Cell membrane</keyword>
<protein>
    <submittedName>
        <fullName evidence="9">Peptide/nickel transport system permease protein</fullName>
    </submittedName>
</protein>
<proteinExistence type="inferred from homology"/>
<dbReference type="InterPro" id="IPR045621">
    <property type="entry name" value="BPD_transp_1_N"/>
</dbReference>
<keyword evidence="6 7" id="KW-0472">Membrane</keyword>
<dbReference type="Pfam" id="PF19300">
    <property type="entry name" value="BPD_transp_1_N"/>
    <property type="match status" value="1"/>
</dbReference>
<evidence type="ECO:0000256" key="7">
    <source>
        <dbReference type="RuleBase" id="RU363032"/>
    </source>
</evidence>
<feature type="domain" description="ABC transmembrane type-1" evidence="8">
    <location>
        <begin position="94"/>
        <end position="294"/>
    </location>
</feature>
<dbReference type="PANTHER" id="PTHR43163">
    <property type="entry name" value="DIPEPTIDE TRANSPORT SYSTEM PERMEASE PROTEIN DPPB-RELATED"/>
    <property type="match status" value="1"/>
</dbReference>
<feature type="transmembrane region" description="Helical" evidence="7">
    <location>
        <begin position="172"/>
        <end position="191"/>
    </location>
</feature>
<dbReference type="InterPro" id="IPR035906">
    <property type="entry name" value="MetI-like_sf"/>
</dbReference>
<comment type="caution">
    <text evidence="9">The sequence shown here is derived from an EMBL/GenBank/DDBJ whole genome shotgun (WGS) entry which is preliminary data.</text>
</comment>
<comment type="subcellular location">
    <subcellularLocation>
        <location evidence="1 7">Cell membrane</location>
        <topology evidence="1 7">Multi-pass membrane protein</topology>
    </subcellularLocation>
</comment>
<evidence type="ECO:0000256" key="5">
    <source>
        <dbReference type="ARBA" id="ARBA00022989"/>
    </source>
</evidence>